<dbReference type="InterPro" id="IPR004839">
    <property type="entry name" value="Aminotransferase_I/II_large"/>
</dbReference>
<dbReference type="KEGG" id="scor:J3U87_15970"/>
<dbReference type="GO" id="GO:0008483">
    <property type="term" value="F:transaminase activity"/>
    <property type="evidence" value="ECO:0007669"/>
    <property type="project" value="UniProtKB-KW"/>
</dbReference>
<evidence type="ECO:0000256" key="2">
    <source>
        <dbReference type="ARBA" id="ARBA00007441"/>
    </source>
</evidence>
<dbReference type="EMBL" id="CP071793">
    <property type="protein sequence ID" value="QTD53946.1"/>
    <property type="molecule type" value="Genomic_DNA"/>
</dbReference>
<evidence type="ECO:0000256" key="5">
    <source>
        <dbReference type="ARBA" id="ARBA00022898"/>
    </source>
</evidence>
<evidence type="ECO:0000256" key="4">
    <source>
        <dbReference type="ARBA" id="ARBA00022679"/>
    </source>
</evidence>
<evidence type="ECO:0000256" key="1">
    <source>
        <dbReference type="ARBA" id="ARBA00001933"/>
    </source>
</evidence>
<comment type="similarity">
    <text evidence="2">Belongs to the class-I pyridoxal-phosphate-dependent aminotransferase family.</text>
</comment>
<comment type="cofactor">
    <cofactor evidence="1">
        <name>pyridoxal 5'-phosphate</name>
        <dbReference type="ChEBI" id="CHEBI:597326"/>
    </cofactor>
</comment>
<dbReference type="PANTHER" id="PTHR46383">
    <property type="entry name" value="ASPARTATE AMINOTRANSFERASE"/>
    <property type="match status" value="1"/>
</dbReference>
<dbReference type="Gene3D" id="3.40.640.10">
    <property type="entry name" value="Type I PLP-dependent aspartate aminotransferase-like (Major domain)"/>
    <property type="match status" value="1"/>
</dbReference>
<dbReference type="SUPFAM" id="SSF53383">
    <property type="entry name" value="PLP-dependent transferases"/>
    <property type="match status" value="1"/>
</dbReference>
<dbReference type="AlphaFoldDB" id="A0A8A4TVH2"/>
<dbReference type="CDD" id="cd00609">
    <property type="entry name" value="AAT_like"/>
    <property type="match status" value="1"/>
</dbReference>
<feature type="domain" description="Aminotransferase class I/classII large" evidence="6">
    <location>
        <begin position="16"/>
        <end position="389"/>
    </location>
</feature>
<protein>
    <submittedName>
        <fullName evidence="7">Pyridoxal phosphate-dependent aminotransferase</fullName>
    </submittedName>
</protein>
<dbReference type="GO" id="GO:0006520">
    <property type="term" value="P:amino acid metabolic process"/>
    <property type="evidence" value="ECO:0007669"/>
    <property type="project" value="InterPro"/>
</dbReference>
<evidence type="ECO:0000256" key="3">
    <source>
        <dbReference type="ARBA" id="ARBA00022576"/>
    </source>
</evidence>
<dbReference type="GO" id="GO:0030170">
    <property type="term" value="F:pyridoxal phosphate binding"/>
    <property type="evidence" value="ECO:0007669"/>
    <property type="project" value="InterPro"/>
</dbReference>
<organism evidence="7 8">
    <name type="scientific">Sulfidibacter corallicola</name>
    <dbReference type="NCBI Taxonomy" id="2818388"/>
    <lineage>
        <taxon>Bacteria</taxon>
        <taxon>Pseudomonadati</taxon>
        <taxon>Acidobacteriota</taxon>
        <taxon>Holophagae</taxon>
        <taxon>Acanthopleuribacterales</taxon>
        <taxon>Acanthopleuribacteraceae</taxon>
        <taxon>Sulfidibacter</taxon>
    </lineage>
</organism>
<dbReference type="Proteomes" id="UP000663929">
    <property type="component" value="Chromosome"/>
</dbReference>
<evidence type="ECO:0000259" key="6">
    <source>
        <dbReference type="Pfam" id="PF00155"/>
    </source>
</evidence>
<sequence length="399" mass="44154">MAEARKHGFHYGHSEWANLGQGAPETGEIPGSPARLTQIPLADDTYEYGPVVGINELRSAVADLYNQRYRRGMSSRYSMENVAISSGGRAGLTRVAAALGNIHLGHFLPDYTAYEELLELFKAFVPMPILLESGKGFGFDVKRLFREVMGQGLGAVLMSNPCNPTGQVMFGEDLAEWIDIGRTLQCAQIFDEFYSHYLYDEAAKASTSLSACAYVEDVERDGVVILDGLTKNWRYPGLRLSWTVGPKEIIRRIGSAGSFLDGGPPHPVQRAVLPLLDSAVADAEARAIQRHFSVKRARVLERLTELGFSIKGIPQGAFYFFVGLEGLPEPLRDGMAFFQAALERQVICVPGEFFDVNPGKRRSHIPSRLRGFVRISFGPAIRDLEMGLDRLGQMMADYR</sequence>
<name>A0A8A4TVH2_SULCO</name>
<dbReference type="RefSeq" id="WP_237384046.1">
    <property type="nucleotide sequence ID" value="NZ_CP071793.1"/>
</dbReference>
<dbReference type="InterPro" id="IPR015421">
    <property type="entry name" value="PyrdxlP-dep_Trfase_major"/>
</dbReference>
<evidence type="ECO:0000313" key="7">
    <source>
        <dbReference type="EMBL" id="QTD53946.1"/>
    </source>
</evidence>
<gene>
    <name evidence="7" type="ORF">J3U87_15970</name>
</gene>
<keyword evidence="3 7" id="KW-0032">Aminotransferase</keyword>
<keyword evidence="4" id="KW-0808">Transferase</keyword>
<reference evidence="7" key="1">
    <citation type="submission" date="2021-03" db="EMBL/GenBank/DDBJ databases">
        <title>Acanthopleuribacteraceae sp. M133.</title>
        <authorList>
            <person name="Wang G."/>
        </authorList>
    </citation>
    <scope>NUCLEOTIDE SEQUENCE</scope>
    <source>
        <strain evidence="7">M133</strain>
    </source>
</reference>
<dbReference type="PANTHER" id="PTHR46383:SF1">
    <property type="entry name" value="ASPARTATE AMINOTRANSFERASE"/>
    <property type="match status" value="1"/>
</dbReference>
<keyword evidence="5" id="KW-0663">Pyridoxal phosphate</keyword>
<dbReference type="InterPro" id="IPR015424">
    <property type="entry name" value="PyrdxlP-dep_Trfase"/>
</dbReference>
<dbReference type="Pfam" id="PF00155">
    <property type="entry name" value="Aminotran_1_2"/>
    <property type="match status" value="1"/>
</dbReference>
<proteinExistence type="inferred from homology"/>
<keyword evidence="8" id="KW-1185">Reference proteome</keyword>
<dbReference type="InterPro" id="IPR050596">
    <property type="entry name" value="AspAT/PAT-like"/>
</dbReference>
<evidence type="ECO:0000313" key="8">
    <source>
        <dbReference type="Proteomes" id="UP000663929"/>
    </source>
</evidence>
<accession>A0A8A4TVH2</accession>